<comment type="caution">
    <text evidence="2">The sequence shown here is derived from an EMBL/GenBank/DDBJ whole genome shotgun (WGS) entry which is preliminary data.</text>
</comment>
<evidence type="ECO:0000256" key="1">
    <source>
        <dbReference type="SAM" id="Phobius"/>
    </source>
</evidence>
<proteinExistence type="predicted"/>
<keyword evidence="3" id="KW-1185">Reference proteome</keyword>
<dbReference type="Proteomes" id="UP000673375">
    <property type="component" value="Unassembled WGS sequence"/>
</dbReference>
<name>A0ABS4CMK7_9ENTE</name>
<keyword evidence="1" id="KW-0812">Transmembrane</keyword>
<feature type="transmembrane region" description="Helical" evidence="1">
    <location>
        <begin position="12"/>
        <end position="31"/>
    </location>
</feature>
<protein>
    <submittedName>
        <fullName evidence="2">LPXTG cell wall anchor domain-containing protein</fullName>
    </submittedName>
</protein>
<keyword evidence="1" id="KW-1133">Transmembrane helix</keyword>
<organism evidence="2 3">
    <name type="scientific">Enterococcus larvae</name>
    <dbReference type="NCBI Taxonomy" id="2794352"/>
    <lineage>
        <taxon>Bacteria</taxon>
        <taxon>Bacillati</taxon>
        <taxon>Bacillota</taxon>
        <taxon>Bacilli</taxon>
        <taxon>Lactobacillales</taxon>
        <taxon>Enterococcaceae</taxon>
        <taxon>Enterococcus</taxon>
    </lineage>
</organism>
<evidence type="ECO:0000313" key="3">
    <source>
        <dbReference type="Proteomes" id="UP000673375"/>
    </source>
</evidence>
<dbReference type="NCBIfam" id="TIGR01167">
    <property type="entry name" value="LPXTG_anchor"/>
    <property type="match status" value="1"/>
</dbReference>
<sequence length="37" mass="4203">MLPKTGEKLHMQYILLGIGIIGLLCTRRGWISYGEKL</sequence>
<gene>
    <name evidence="2" type="ORF">I6N96_12945</name>
</gene>
<keyword evidence="1" id="KW-0472">Membrane</keyword>
<accession>A0ABS4CMK7</accession>
<evidence type="ECO:0000313" key="2">
    <source>
        <dbReference type="EMBL" id="MBP1047182.1"/>
    </source>
</evidence>
<reference evidence="2 3" key="1">
    <citation type="submission" date="2020-12" db="EMBL/GenBank/DDBJ databases">
        <title>Vagococcus allomyrinae sp. nov. and Enterococcus lavae sp. nov., isolated from the larvae of Allomyrina dichotoma.</title>
        <authorList>
            <person name="Lee S.D."/>
        </authorList>
    </citation>
    <scope>NUCLEOTIDE SEQUENCE [LARGE SCALE GENOMIC DNA]</scope>
    <source>
        <strain evidence="2 3">BWM-S5</strain>
    </source>
</reference>
<dbReference type="EMBL" id="JAEDXU010000006">
    <property type="protein sequence ID" value="MBP1047182.1"/>
    <property type="molecule type" value="Genomic_DNA"/>
</dbReference>
<dbReference type="RefSeq" id="WP_209557993.1">
    <property type="nucleotide sequence ID" value="NZ_JAEDXU010000006.1"/>
</dbReference>